<name>A0A6G0ZT51_APHCR</name>
<dbReference type="InterPro" id="IPR001695">
    <property type="entry name" value="Lysyl_oxidase"/>
</dbReference>
<proteinExistence type="predicted"/>
<reference evidence="1 2" key="1">
    <citation type="submission" date="2019-08" db="EMBL/GenBank/DDBJ databases">
        <title>Whole genome of Aphis craccivora.</title>
        <authorList>
            <person name="Voronova N.V."/>
            <person name="Shulinski R.S."/>
            <person name="Bandarenka Y.V."/>
            <person name="Zhorov D.G."/>
            <person name="Warner D."/>
        </authorList>
    </citation>
    <scope>NUCLEOTIDE SEQUENCE [LARGE SCALE GENOMIC DNA]</scope>
    <source>
        <strain evidence="1">180601</strain>
        <tissue evidence="1">Whole Body</tissue>
    </source>
</reference>
<dbReference type="GO" id="GO:0005615">
    <property type="term" value="C:extracellular space"/>
    <property type="evidence" value="ECO:0007669"/>
    <property type="project" value="TreeGrafter"/>
</dbReference>
<dbReference type="PANTHER" id="PTHR45817:SF4">
    <property type="entry name" value="LYSYL OXIDASE-LIKE-RELATED"/>
    <property type="match status" value="1"/>
</dbReference>
<evidence type="ECO:0000313" key="1">
    <source>
        <dbReference type="EMBL" id="KAF0774206.1"/>
    </source>
</evidence>
<keyword evidence="2" id="KW-1185">Reference proteome</keyword>
<sequence>MEVFATFDVLDGGGMKVAEGHKASFCLEDNQCTDGARPAFACADYGDQGISVNCSDIYRHNIDCQWVDVTDLNPGLYTLKVKI</sequence>
<evidence type="ECO:0000313" key="2">
    <source>
        <dbReference type="Proteomes" id="UP000478052"/>
    </source>
</evidence>
<dbReference type="EMBL" id="VUJU01000001">
    <property type="protein sequence ID" value="KAF0774206.1"/>
    <property type="molecule type" value="Genomic_DNA"/>
</dbReference>
<dbReference type="PRINTS" id="PR00074">
    <property type="entry name" value="LYSYLOXIDASE"/>
</dbReference>
<dbReference type="PANTHER" id="PTHR45817">
    <property type="entry name" value="LYSYL OXIDASE-LIKE-RELATED"/>
    <property type="match status" value="1"/>
</dbReference>
<dbReference type="OrthoDB" id="547291at2759"/>
<comment type="caution">
    <text evidence="1">The sequence shown here is derived from an EMBL/GenBank/DDBJ whole genome shotgun (WGS) entry which is preliminary data.</text>
</comment>
<dbReference type="GO" id="GO:0004720">
    <property type="term" value="F:protein-lysine 6-oxidase activity"/>
    <property type="evidence" value="ECO:0007669"/>
    <property type="project" value="TreeGrafter"/>
</dbReference>
<accession>A0A6G0ZT51</accession>
<dbReference type="GO" id="GO:0005507">
    <property type="term" value="F:copper ion binding"/>
    <property type="evidence" value="ECO:0007669"/>
    <property type="project" value="InterPro"/>
</dbReference>
<organism evidence="1 2">
    <name type="scientific">Aphis craccivora</name>
    <name type="common">Cowpea aphid</name>
    <dbReference type="NCBI Taxonomy" id="307492"/>
    <lineage>
        <taxon>Eukaryota</taxon>
        <taxon>Metazoa</taxon>
        <taxon>Ecdysozoa</taxon>
        <taxon>Arthropoda</taxon>
        <taxon>Hexapoda</taxon>
        <taxon>Insecta</taxon>
        <taxon>Pterygota</taxon>
        <taxon>Neoptera</taxon>
        <taxon>Paraneoptera</taxon>
        <taxon>Hemiptera</taxon>
        <taxon>Sternorrhyncha</taxon>
        <taxon>Aphidomorpha</taxon>
        <taxon>Aphidoidea</taxon>
        <taxon>Aphididae</taxon>
        <taxon>Aphidini</taxon>
        <taxon>Aphis</taxon>
        <taxon>Aphis</taxon>
    </lineage>
</organism>
<gene>
    <name evidence="1" type="ORF">FWK35_00000270</name>
</gene>
<dbReference type="InterPro" id="IPR050912">
    <property type="entry name" value="LOX-like_protein"/>
</dbReference>
<dbReference type="Pfam" id="PF01186">
    <property type="entry name" value="Lysyl_oxidase"/>
    <property type="match status" value="1"/>
</dbReference>
<protein>
    <submittedName>
        <fullName evidence="1">Uncharacterized protein</fullName>
    </submittedName>
</protein>
<dbReference type="Proteomes" id="UP000478052">
    <property type="component" value="Unassembled WGS sequence"/>
</dbReference>
<dbReference type="AlphaFoldDB" id="A0A6G0ZT51"/>